<gene>
    <name evidence="3" type="ORF">LUZ61_006377</name>
</gene>
<feature type="region of interest" description="Disordered" evidence="1">
    <location>
        <begin position="145"/>
        <end position="164"/>
    </location>
</feature>
<evidence type="ECO:0000313" key="3">
    <source>
        <dbReference type="EMBL" id="KAJ3702672.1"/>
    </source>
</evidence>
<feature type="compositionally biased region" description="Low complexity" evidence="1">
    <location>
        <begin position="145"/>
        <end position="154"/>
    </location>
</feature>
<evidence type="ECO:0000259" key="2">
    <source>
        <dbReference type="Pfam" id="PF14214"/>
    </source>
</evidence>
<feature type="region of interest" description="Disordered" evidence="1">
    <location>
        <begin position="736"/>
        <end position="756"/>
    </location>
</feature>
<dbReference type="PANTHER" id="PTHR45786">
    <property type="entry name" value="DNA BINDING PROTEIN-LIKE"/>
    <property type="match status" value="1"/>
</dbReference>
<proteinExistence type="predicted"/>
<dbReference type="PANTHER" id="PTHR45786:SF74">
    <property type="entry name" value="ATP-DEPENDENT DNA HELICASE"/>
    <property type="match status" value="1"/>
</dbReference>
<feature type="domain" description="Helitron helicase-like" evidence="2">
    <location>
        <begin position="458"/>
        <end position="569"/>
    </location>
</feature>
<dbReference type="EMBL" id="JAMRDG010000001">
    <property type="protein sequence ID" value="KAJ3702672.1"/>
    <property type="molecule type" value="Genomic_DNA"/>
</dbReference>
<comment type="caution">
    <text evidence="3">The sequence shown here is derived from an EMBL/GenBank/DDBJ whole genome shotgun (WGS) entry which is preliminary data.</text>
</comment>
<organism evidence="3 4">
    <name type="scientific">Rhynchospora tenuis</name>
    <dbReference type="NCBI Taxonomy" id="198213"/>
    <lineage>
        <taxon>Eukaryota</taxon>
        <taxon>Viridiplantae</taxon>
        <taxon>Streptophyta</taxon>
        <taxon>Embryophyta</taxon>
        <taxon>Tracheophyta</taxon>
        <taxon>Spermatophyta</taxon>
        <taxon>Magnoliopsida</taxon>
        <taxon>Liliopsida</taxon>
        <taxon>Poales</taxon>
        <taxon>Cyperaceae</taxon>
        <taxon>Cyperoideae</taxon>
        <taxon>Rhynchosporeae</taxon>
        <taxon>Rhynchospora</taxon>
    </lineage>
</organism>
<evidence type="ECO:0000313" key="4">
    <source>
        <dbReference type="Proteomes" id="UP001210211"/>
    </source>
</evidence>
<sequence length="946" mass="107847">MRCPTFPPSRRALRREKEAPSMCFRYGRCCLPGPGVCAAVPFCFPLRLCWYLGTFFLPLWFPSPILDCSRLLDRASVRFPGWCALLCCCGCRLFFFLIPKVGCILDNISVYWLLLCDTLCCSFHLLPSHHRTAQRRRLINDGAMSVSSSDVDSSQDTNSEGQRPVYDDFGDLTEMCPKCYALYWYEERCRSASRVGASVYNLCCRDGRVHLPSLGPTPSPLSELLDPSNGPDSRHFAESIRIYNSIFAFTSMGVRVDESINSGRGPYVFRVSGQVCHLMSSLLPADEHPPRFAQLYMYDTENEIANRLNSFPTVDRSSAPRPQIIHALTEMLNQHNPYVQAFRSVRERILSDTGDTLRLRITAQRSGDGRQYSAPAAPEVVGLIVGDIDSQHFDRDLIMQRRPGALERVSSLHPSYMPFQYPLLFVRGEDGFRLNIECANPGSSRSSSVRQHVTMNEYYCYRLHVLAIGSNIILQSGRLLHQISVDMFACVDQSRLLYIRRNQASLRSDTYVNVRNAVLNHDVFGHSIGRRIILPPSHVGSPRYMFQNYQDAIAVCRHLGPPHLFITFTFIHSVEFQKRGLPHVHIVVWLAQQNSLCDAHRIDQVISAELPDPTSDPDAYSVVSQFMVHGPCGAARPHSPCMQNNRCTKRFPKRFHDATLMTEDGVVVYRRRDTGLTVQKNGVSLDNRYVVPYNLNLLFKYQAHINVDRCHTSVMIRYLFKYISKGRDRARVSLTRAQPNIGPNTNQDGASTSQQTQSEHIVDEVLDYLDCRYLTPHESIWRLFQYHIHYSHPSVERLPIHLPFENSLLFHDAQPLTQVVNNPVNRKTKLTAWFDLNVKDPVARTLTYPEVTRLYTWHDDNKVWEFRQQGNRVARMNFVPPGVGEIYYLRMLLGVIRGATSFDDLRRVNGVLQPTYKGACNVLGLLDDNTEWLSTMQEAVAVASSQ</sequence>
<reference evidence="3 4" key="1">
    <citation type="journal article" date="2022" name="Cell">
        <title>Repeat-based holocentromeres influence genome architecture and karyotype evolution.</title>
        <authorList>
            <person name="Hofstatter P.G."/>
            <person name="Thangavel G."/>
            <person name="Lux T."/>
            <person name="Neumann P."/>
            <person name="Vondrak T."/>
            <person name="Novak P."/>
            <person name="Zhang M."/>
            <person name="Costa L."/>
            <person name="Castellani M."/>
            <person name="Scott A."/>
            <person name="Toegelov H."/>
            <person name="Fuchs J."/>
            <person name="Mata-Sucre Y."/>
            <person name="Dias Y."/>
            <person name="Vanzela A.L.L."/>
            <person name="Huettel B."/>
            <person name="Almeida C.C.S."/>
            <person name="Simkova H."/>
            <person name="Souza G."/>
            <person name="Pedrosa-Harand A."/>
            <person name="Macas J."/>
            <person name="Mayer K.F.X."/>
            <person name="Houben A."/>
            <person name="Marques A."/>
        </authorList>
    </citation>
    <scope>NUCLEOTIDE SEQUENCE [LARGE SCALE GENOMIC DNA]</scope>
    <source>
        <strain evidence="3">RhyTen1mFocal</strain>
    </source>
</reference>
<dbReference type="InterPro" id="IPR025476">
    <property type="entry name" value="Helitron_helicase-like"/>
</dbReference>
<accession>A0AAD6EVG8</accession>
<name>A0AAD6EVG8_9POAL</name>
<protein>
    <recommendedName>
        <fullName evidence="2">Helitron helicase-like domain-containing protein</fullName>
    </recommendedName>
</protein>
<dbReference type="Pfam" id="PF14214">
    <property type="entry name" value="Helitron_like_N"/>
    <property type="match status" value="1"/>
</dbReference>
<dbReference type="Proteomes" id="UP001210211">
    <property type="component" value="Unassembled WGS sequence"/>
</dbReference>
<dbReference type="AlphaFoldDB" id="A0AAD6EVG8"/>
<keyword evidence="4" id="KW-1185">Reference proteome</keyword>
<evidence type="ECO:0000256" key="1">
    <source>
        <dbReference type="SAM" id="MobiDB-lite"/>
    </source>
</evidence>